<name>A0ABP1R2I2_9HEXA</name>
<dbReference type="Proteomes" id="UP001642540">
    <property type="component" value="Unassembled WGS sequence"/>
</dbReference>
<keyword evidence="2" id="KW-1185">Reference proteome</keyword>
<reference evidence="1 2" key="1">
    <citation type="submission" date="2024-08" db="EMBL/GenBank/DDBJ databases">
        <authorList>
            <person name="Cucini C."/>
            <person name="Frati F."/>
        </authorList>
    </citation>
    <scope>NUCLEOTIDE SEQUENCE [LARGE SCALE GENOMIC DNA]</scope>
</reference>
<evidence type="ECO:0000313" key="1">
    <source>
        <dbReference type="EMBL" id="CAL8116851.1"/>
    </source>
</evidence>
<gene>
    <name evidence="1" type="ORF">ODALV1_LOCUS17426</name>
</gene>
<proteinExistence type="predicted"/>
<organism evidence="1 2">
    <name type="scientific">Orchesella dallaii</name>
    <dbReference type="NCBI Taxonomy" id="48710"/>
    <lineage>
        <taxon>Eukaryota</taxon>
        <taxon>Metazoa</taxon>
        <taxon>Ecdysozoa</taxon>
        <taxon>Arthropoda</taxon>
        <taxon>Hexapoda</taxon>
        <taxon>Collembola</taxon>
        <taxon>Entomobryomorpha</taxon>
        <taxon>Entomobryoidea</taxon>
        <taxon>Orchesellidae</taxon>
        <taxon>Orchesellinae</taxon>
        <taxon>Orchesella</taxon>
    </lineage>
</organism>
<accession>A0ABP1R2I2</accession>
<comment type="caution">
    <text evidence="1">The sequence shown here is derived from an EMBL/GenBank/DDBJ whole genome shotgun (WGS) entry which is preliminary data.</text>
</comment>
<sequence length="185" mass="20665">MYENLIKFPILITANDVDVTLTQRPRNPRATHLTPPDFKLCIVLPPEIKYFFCRSHLGFSDPDFLGPCYPDFLGPSFPDFLVPGFPDPGSLGPSFPDFLDPGFPDPGFLGPSFPDFLVPGFLGPNFPDPDLLVLALVYHHCFLPFLCSCCPHPGLVAPGLVLGVELGFQKPNRQQERYTKRRLSF</sequence>
<protein>
    <submittedName>
        <fullName evidence="1">Uncharacterized protein</fullName>
    </submittedName>
</protein>
<dbReference type="EMBL" id="CAXLJM020000053">
    <property type="protein sequence ID" value="CAL8116851.1"/>
    <property type="molecule type" value="Genomic_DNA"/>
</dbReference>
<evidence type="ECO:0000313" key="2">
    <source>
        <dbReference type="Proteomes" id="UP001642540"/>
    </source>
</evidence>